<accession>A0ABV8JK99</accession>
<comment type="catalytic activity">
    <reaction evidence="2">
        <text>a 1,2-diacyl-sn-glycero-3-phosphocholine + H2O = a 1-acyl-sn-glycero-3-phosphocholine + a fatty acid + H(+)</text>
        <dbReference type="Rhea" id="RHEA:15801"/>
        <dbReference type="ChEBI" id="CHEBI:15377"/>
        <dbReference type="ChEBI" id="CHEBI:15378"/>
        <dbReference type="ChEBI" id="CHEBI:28868"/>
        <dbReference type="ChEBI" id="CHEBI:57643"/>
        <dbReference type="ChEBI" id="CHEBI:58168"/>
        <dbReference type="EC" id="3.1.1.4"/>
    </reaction>
</comment>
<evidence type="ECO:0000313" key="22">
    <source>
        <dbReference type="Proteomes" id="UP001595814"/>
    </source>
</evidence>
<keyword evidence="17" id="KW-0472">Membrane</keyword>
<comment type="caution">
    <text evidence="21">The sequence shown here is derived from an EMBL/GenBank/DDBJ whole genome shotgun (WGS) entry which is preliminary data.</text>
</comment>
<keyword evidence="10" id="KW-0812">Transmembrane</keyword>
<reference evidence="22" key="1">
    <citation type="journal article" date="2019" name="Int. J. Syst. Evol. Microbiol.">
        <title>The Global Catalogue of Microorganisms (GCM) 10K type strain sequencing project: providing services to taxonomists for standard genome sequencing and annotation.</title>
        <authorList>
            <consortium name="The Broad Institute Genomics Platform"/>
            <consortium name="The Broad Institute Genome Sequencing Center for Infectious Disease"/>
            <person name="Wu L."/>
            <person name="Ma J."/>
        </authorList>
    </citation>
    <scope>NUCLEOTIDE SEQUENCE [LARGE SCALE GENOMIC DNA]</scope>
    <source>
        <strain evidence="22">CECT 7477</strain>
    </source>
</reference>
<evidence type="ECO:0000256" key="10">
    <source>
        <dbReference type="ARBA" id="ARBA00022692"/>
    </source>
</evidence>
<keyword evidence="13" id="KW-0378">Hydrolase</keyword>
<comment type="cofactor">
    <cofactor evidence="3">
        <name>Ca(2+)</name>
        <dbReference type="ChEBI" id="CHEBI:29108"/>
    </cofactor>
</comment>
<keyword evidence="12 20" id="KW-0732">Signal</keyword>
<evidence type="ECO:0000256" key="12">
    <source>
        <dbReference type="ARBA" id="ARBA00022729"/>
    </source>
</evidence>
<organism evidence="21 22">
    <name type="scientific">Euzebyella saccharophila</name>
    <dbReference type="NCBI Taxonomy" id="679664"/>
    <lineage>
        <taxon>Bacteria</taxon>
        <taxon>Pseudomonadati</taxon>
        <taxon>Bacteroidota</taxon>
        <taxon>Flavobacteriia</taxon>
        <taxon>Flavobacteriales</taxon>
        <taxon>Flavobacteriaceae</taxon>
        <taxon>Euzebyella</taxon>
    </lineage>
</organism>
<dbReference type="EC" id="3.1.1.32" evidence="7"/>
<dbReference type="Proteomes" id="UP001595814">
    <property type="component" value="Unassembled WGS sequence"/>
</dbReference>
<evidence type="ECO:0000256" key="7">
    <source>
        <dbReference type="ARBA" id="ARBA00013179"/>
    </source>
</evidence>
<keyword evidence="16" id="KW-0443">Lipid metabolism</keyword>
<feature type="signal peptide" evidence="20">
    <location>
        <begin position="1"/>
        <end position="27"/>
    </location>
</feature>
<name>A0ABV8JK99_9FLAO</name>
<evidence type="ECO:0000256" key="11">
    <source>
        <dbReference type="ARBA" id="ARBA00022723"/>
    </source>
</evidence>
<keyword evidence="22" id="KW-1185">Reference proteome</keyword>
<proteinExistence type="inferred from homology"/>
<dbReference type="PANTHER" id="PTHR40457">
    <property type="entry name" value="PHOSPHOLIPASE A1"/>
    <property type="match status" value="1"/>
</dbReference>
<evidence type="ECO:0000256" key="18">
    <source>
        <dbReference type="ARBA" id="ARBA00023237"/>
    </source>
</evidence>
<comment type="similarity">
    <text evidence="5">Belongs to the phospholipase A1 family.</text>
</comment>
<evidence type="ECO:0000313" key="21">
    <source>
        <dbReference type="EMBL" id="MFC4094556.1"/>
    </source>
</evidence>
<feature type="chain" id="PRO_5046477459" description="Phosphatidylcholine 1-acylhydrolase" evidence="20">
    <location>
        <begin position="28"/>
        <end position="305"/>
    </location>
</feature>
<evidence type="ECO:0000256" key="2">
    <source>
        <dbReference type="ARBA" id="ARBA00001604"/>
    </source>
</evidence>
<dbReference type="InterPro" id="IPR036541">
    <property type="entry name" value="PLipase_A1_sf"/>
</dbReference>
<evidence type="ECO:0000256" key="9">
    <source>
        <dbReference type="ARBA" id="ARBA00022452"/>
    </source>
</evidence>
<evidence type="ECO:0000256" key="4">
    <source>
        <dbReference type="ARBA" id="ARBA00004571"/>
    </source>
</evidence>
<dbReference type="Gene3D" id="2.40.230.10">
    <property type="entry name" value="Phospholipase A1"/>
    <property type="match status" value="1"/>
</dbReference>
<dbReference type="EC" id="3.1.1.4" evidence="8"/>
<evidence type="ECO:0000256" key="16">
    <source>
        <dbReference type="ARBA" id="ARBA00023098"/>
    </source>
</evidence>
<dbReference type="RefSeq" id="WP_225621251.1">
    <property type="nucleotide sequence ID" value="NZ_JACYFJ010000004.1"/>
</dbReference>
<dbReference type="SUPFAM" id="SSF56931">
    <property type="entry name" value="Outer membrane phospholipase A (OMPLA)"/>
    <property type="match status" value="1"/>
</dbReference>
<evidence type="ECO:0000256" key="13">
    <source>
        <dbReference type="ARBA" id="ARBA00022801"/>
    </source>
</evidence>
<evidence type="ECO:0000256" key="19">
    <source>
        <dbReference type="ARBA" id="ARBA00032375"/>
    </source>
</evidence>
<evidence type="ECO:0000256" key="20">
    <source>
        <dbReference type="SAM" id="SignalP"/>
    </source>
</evidence>
<keyword evidence="15" id="KW-0442">Lipid degradation</keyword>
<evidence type="ECO:0000256" key="1">
    <source>
        <dbReference type="ARBA" id="ARBA00000111"/>
    </source>
</evidence>
<evidence type="ECO:0000256" key="5">
    <source>
        <dbReference type="ARBA" id="ARBA00010525"/>
    </source>
</evidence>
<evidence type="ECO:0000256" key="6">
    <source>
        <dbReference type="ARBA" id="ARBA00011702"/>
    </source>
</evidence>
<dbReference type="CDD" id="cd00541">
    <property type="entry name" value="OMPLA"/>
    <property type="match status" value="1"/>
</dbReference>
<protein>
    <recommendedName>
        <fullName evidence="19">Phosphatidylcholine 1-acylhydrolase</fullName>
        <ecNumber evidence="7">3.1.1.32</ecNumber>
        <ecNumber evidence="8">3.1.1.4</ecNumber>
    </recommendedName>
</protein>
<comment type="subunit">
    <text evidence="6">Homodimer; dimerization is reversible, and the dimeric form is the active one.</text>
</comment>
<dbReference type="InterPro" id="IPR003187">
    <property type="entry name" value="PLipase_A1"/>
</dbReference>
<sequence length="305" mass="35360">MIKRNSSPPLCKMLLLSILIVVQLGFSQDNVDQDWIFKNSKTLSELWELDEEHHRGTFLITSYKPIYFTLAKFSTDTNKFPISEERNNVLPEPVDLNVVEAKFQLSMKTKVFYKVLWGKADVWAAYSQRAYWQIYNKELSRPFRETNYEPEIILNFPVNFDVLGFKGKMLGAAFIHESNGRSNPISRSWNRLAFHAGFDRGPLQIMLKNWIRLGGSNDDNPQISDYIGRGEAKVTYDWGRQRFYAIVRHSLKFGNKSRGSIQLNYTFPIIKNFSGHIQVFDGYGESMIDYNHRQTTFGLGVSLIN</sequence>
<evidence type="ECO:0000256" key="15">
    <source>
        <dbReference type="ARBA" id="ARBA00022963"/>
    </source>
</evidence>
<gene>
    <name evidence="21" type="ORF">ACFOUT_01635</name>
</gene>
<comment type="subcellular location">
    <subcellularLocation>
        <location evidence="4">Cell outer membrane</location>
        <topology evidence="4">Multi-pass membrane protein</topology>
    </subcellularLocation>
</comment>
<dbReference type="EMBL" id="JBHSAW010000001">
    <property type="protein sequence ID" value="MFC4094556.1"/>
    <property type="molecule type" value="Genomic_DNA"/>
</dbReference>
<evidence type="ECO:0000256" key="14">
    <source>
        <dbReference type="ARBA" id="ARBA00022837"/>
    </source>
</evidence>
<dbReference type="PANTHER" id="PTHR40457:SF1">
    <property type="entry name" value="PHOSPHOLIPASE A1"/>
    <property type="match status" value="1"/>
</dbReference>
<evidence type="ECO:0000256" key="8">
    <source>
        <dbReference type="ARBA" id="ARBA00013278"/>
    </source>
</evidence>
<keyword evidence="9" id="KW-1134">Transmembrane beta strand</keyword>
<dbReference type="Pfam" id="PF02253">
    <property type="entry name" value="PLA1"/>
    <property type="match status" value="1"/>
</dbReference>
<keyword evidence="11" id="KW-0479">Metal-binding</keyword>
<keyword evidence="14" id="KW-0106">Calcium</keyword>
<evidence type="ECO:0000256" key="17">
    <source>
        <dbReference type="ARBA" id="ARBA00023136"/>
    </source>
</evidence>
<evidence type="ECO:0000256" key="3">
    <source>
        <dbReference type="ARBA" id="ARBA00001913"/>
    </source>
</evidence>
<dbReference type="PRINTS" id="PR01486">
    <property type="entry name" value="PHPHLIPASEA1"/>
</dbReference>
<keyword evidence="18" id="KW-0998">Cell outer membrane</keyword>
<comment type="catalytic activity">
    <reaction evidence="1">
        <text>a 1,2-diacyl-sn-glycero-3-phosphocholine + H2O = a 2-acyl-sn-glycero-3-phosphocholine + a fatty acid + H(+)</text>
        <dbReference type="Rhea" id="RHEA:18689"/>
        <dbReference type="ChEBI" id="CHEBI:15377"/>
        <dbReference type="ChEBI" id="CHEBI:15378"/>
        <dbReference type="ChEBI" id="CHEBI:28868"/>
        <dbReference type="ChEBI" id="CHEBI:57643"/>
        <dbReference type="ChEBI" id="CHEBI:57875"/>
        <dbReference type="EC" id="3.1.1.32"/>
    </reaction>
</comment>